<protein>
    <submittedName>
        <fullName evidence="7">ABC transporter substrate-binding protein</fullName>
    </submittedName>
</protein>
<proteinExistence type="predicted"/>
<evidence type="ECO:0000313" key="7">
    <source>
        <dbReference type="EMBL" id="MBD2532200.1"/>
    </source>
</evidence>
<dbReference type="Pfam" id="PF01094">
    <property type="entry name" value="ANF_receptor"/>
    <property type="match status" value="1"/>
</dbReference>
<dbReference type="RefSeq" id="WP_190942858.1">
    <property type="nucleotide sequence ID" value="NZ_JACJSI010000052.1"/>
</dbReference>
<reference evidence="7 8" key="1">
    <citation type="journal article" date="2020" name="ISME J.">
        <title>Comparative genomics reveals insights into cyanobacterial evolution and habitat adaptation.</title>
        <authorList>
            <person name="Chen M.Y."/>
            <person name="Teng W.K."/>
            <person name="Zhao L."/>
            <person name="Hu C.X."/>
            <person name="Zhou Y.K."/>
            <person name="Han B.P."/>
            <person name="Song L.R."/>
            <person name="Shu W.S."/>
        </authorList>
    </citation>
    <scope>NUCLEOTIDE SEQUENCE [LARGE SCALE GENOMIC DNA]</scope>
    <source>
        <strain evidence="7 8">FACHB-838</strain>
    </source>
</reference>
<evidence type="ECO:0000256" key="2">
    <source>
        <dbReference type="ARBA" id="ARBA00022692"/>
    </source>
</evidence>
<dbReference type="EMBL" id="JACJSI010000052">
    <property type="protein sequence ID" value="MBD2532200.1"/>
    <property type="molecule type" value="Genomic_DNA"/>
</dbReference>
<comment type="subcellular location">
    <subcellularLocation>
        <location evidence="1">Membrane</location>
    </subcellularLocation>
</comment>
<feature type="domain" description="Receptor ligand binding region" evidence="6">
    <location>
        <begin position="75"/>
        <end position="425"/>
    </location>
</feature>
<sequence length="439" mass="45042">MKKISAALTLSIATLATGFLVGACGDSSTPNGTANNASTATPAANSTITSNTKGLKIGSLLPTTGDLASVGQQMLGSVPLLVDTVNACGGVNGEPVTLVQVDDQTDPRAGAAGMTKLATLDKVAGVVGSFASSVSSAAVSIATPNKVMLVSPGSTSPVFTEKAQKGDYKGFWARTAPPDTYQALALAQLARKKGFQRVSTVVINNDYGVGFEKAFVQTFEKLGGTIVNKDKPVRYDPKAQTFDTEAAAAFAGKPDAVLAVLYAETGSLFLKAAYQQGVTKGVQILLTDGVKSPTFPEQVGKDGDKFILTGAIGTVPGSNGKALEAFNKLWKDKKGGAPGEYAPQAWDAAALLTLAAQAAKENTGVGIASKIREVSNGTGTEVTDVCEGLKLLKNGQKINYQGASGNVDVDANGDVVGVYDVWTVGDDGQIKVIDKVSPK</sequence>
<accession>A0ABR8DV92</accession>
<evidence type="ECO:0000256" key="4">
    <source>
        <dbReference type="ARBA" id="ARBA00023136"/>
    </source>
</evidence>
<keyword evidence="3" id="KW-1133">Transmembrane helix</keyword>
<feature type="signal peptide" evidence="5">
    <location>
        <begin position="1"/>
        <end position="23"/>
    </location>
</feature>
<name>A0ABR8DV92_9NOSO</name>
<dbReference type="Gene3D" id="3.40.50.2300">
    <property type="match status" value="2"/>
</dbReference>
<keyword evidence="2" id="KW-0812">Transmembrane</keyword>
<evidence type="ECO:0000259" key="6">
    <source>
        <dbReference type="Pfam" id="PF01094"/>
    </source>
</evidence>
<evidence type="ECO:0000256" key="1">
    <source>
        <dbReference type="ARBA" id="ARBA00004370"/>
    </source>
</evidence>
<dbReference type="Proteomes" id="UP000623440">
    <property type="component" value="Unassembled WGS sequence"/>
</dbReference>
<dbReference type="PANTHER" id="PTHR30483">
    <property type="entry name" value="LEUCINE-SPECIFIC-BINDING PROTEIN"/>
    <property type="match status" value="1"/>
</dbReference>
<organism evidence="7 8">
    <name type="scientific">Nostoc flagelliforme FACHB-838</name>
    <dbReference type="NCBI Taxonomy" id="2692904"/>
    <lineage>
        <taxon>Bacteria</taxon>
        <taxon>Bacillati</taxon>
        <taxon>Cyanobacteriota</taxon>
        <taxon>Cyanophyceae</taxon>
        <taxon>Nostocales</taxon>
        <taxon>Nostocaceae</taxon>
        <taxon>Nostoc</taxon>
    </lineage>
</organism>
<evidence type="ECO:0000256" key="3">
    <source>
        <dbReference type="ARBA" id="ARBA00022989"/>
    </source>
</evidence>
<dbReference type="CDD" id="cd06346">
    <property type="entry name" value="PBP1_ABC_ligand_binding-like"/>
    <property type="match status" value="1"/>
</dbReference>
<keyword evidence="8" id="KW-1185">Reference proteome</keyword>
<dbReference type="InterPro" id="IPR051010">
    <property type="entry name" value="BCAA_transport"/>
</dbReference>
<dbReference type="PROSITE" id="PS51257">
    <property type="entry name" value="PROKAR_LIPOPROTEIN"/>
    <property type="match status" value="1"/>
</dbReference>
<keyword evidence="5" id="KW-0732">Signal</keyword>
<evidence type="ECO:0000256" key="5">
    <source>
        <dbReference type="SAM" id="SignalP"/>
    </source>
</evidence>
<dbReference type="PANTHER" id="PTHR30483:SF6">
    <property type="entry name" value="PERIPLASMIC BINDING PROTEIN OF ABC TRANSPORTER FOR NATURAL AMINO ACIDS"/>
    <property type="match status" value="1"/>
</dbReference>
<comment type="caution">
    <text evidence="7">The sequence shown here is derived from an EMBL/GenBank/DDBJ whole genome shotgun (WGS) entry which is preliminary data.</text>
</comment>
<feature type="chain" id="PRO_5046664898" evidence="5">
    <location>
        <begin position="24"/>
        <end position="439"/>
    </location>
</feature>
<dbReference type="InterPro" id="IPR001828">
    <property type="entry name" value="ANF_lig-bd_rcpt"/>
</dbReference>
<dbReference type="InterPro" id="IPR028082">
    <property type="entry name" value="Peripla_BP_I"/>
</dbReference>
<gene>
    <name evidence="7" type="ORF">H6G97_22500</name>
</gene>
<keyword evidence="4" id="KW-0472">Membrane</keyword>
<evidence type="ECO:0000313" key="8">
    <source>
        <dbReference type="Proteomes" id="UP000623440"/>
    </source>
</evidence>
<dbReference type="SUPFAM" id="SSF53822">
    <property type="entry name" value="Periplasmic binding protein-like I"/>
    <property type="match status" value="1"/>
</dbReference>